<dbReference type="EMBL" id="CP032630">
    <property type="protein sequence ID" value="AYF98651.1"/>
    <property type="molecule type" value="Genomic_DNA"/>
</dbReference>
<evidence type="ECO:0000313" key="3">
    <source>
        <dbReference type="Proteomes" id="UP000278886"/>
    </source>
</evidence>
<dbReference type="InterPro" id="IPR025309">
    <property type="entry name" value="KTSC_dom"/>
</dbReference>
<name>A0A387B9W5_9MICO</name>
<accession>A0A387B9W5</accession>
<dbReference type="OrthoDB" id="8450910at2"/>
<dbReference type="AlphaFoldDB" id="A0A387B9W5"/>
<keyword evidence="3" id="KW-1185">Reference proteome</keyword>
<evidence type="ECO:0000313" key="2">
    <source>
        <dbReference type="EMBL" id="AYF98651.1"/>
    </source>
</evidence>
<gene>
    <name evidence="2" type="ORF">D7I47_10530</name>
</gene>
<dbReference type="Proteomes" id="UP000278886">
    <property type="component" value="Chromosome"/>
</dbReference>
<feature type="domain" description="KTSC" evidence="1">
    <location>
        <begin position="21"/>
        <end position="77"/>
    </location>
</feature>
<dbReference type="KEGG" id="lyd:D7I47_10530"/>
<reference evidence="3" key="1">
    <citation type="submission" date="2018-09" db="EMBL/GenBank/DDBJ databases">
        <title>Genome sequencing of strain 2DFWR-13.</title>
        <authorList>
            <person name="Heo J."/>
            <person name="Kim S.-J."/>
            <person name="Kwon S.-W."/>
        </authorList>
    </citation>
    <scope>NUCLEOTIDE SEQUENCE [LARGE SCALE GENOMIC DNA]</scope>
    <source>
        <strain evidence="3">2DFWR-13</strain>
    </source>
</reference>
<evidence type="ECO:0000259" key="1">
    <source>
        <dbReference type="Pfam" id="PF13619"/>
    </source>
</evidence>
<proteinExistence type="predicted"/>
<dbReference type="Pfam" id="PF13619">
    <property type="entry name" value="KTSC"/>
    <property type="match status" value="1"/>
</dbReference>
<organism evidence="2 3">
    <name type="scientific">Protaetiibacter intestinalis</name>
    <dbReference type="NCBI Taxonomy" id="2419774"/>
    <lineage>
        <taxon>Bacteria</taxon>
        <taxon>Bacillati</taxon>
        <taxon>Actinomycetota</taxon>
        <taxon>Actinomycetes</taxon>
        <taxon>Micrococcales</taxon>
        <taxon>Microbacteriaceae</taxon>
        <taxon>Protaetiibacter</taxon>
    </lineage>
</organism>
<protein>
    <submittedName>
        <fullName evidence="2">KTSC domain-containing protein</fullName>
    </submittedName>
</protein>
<sequence length="83" mass="9770">MTRSDRRAHDGCVPWIDVLDSTTIDAVRYDAARGLLDIRFTSEQVYRYERVPEFVFRALLRADSKGRYFNDVIRDGYDYEEVG</sequence>